<keyword evidence="2" id="KW-1185">Reference proteome</keyword>
<sequence length="355" mass="40151">SYIIRILERVTRVISHKIDRPVKPNLPETHYREIPNPVLHCLTEVVTEMLTWWCLSRARDPASRLPPGRLMVATEAEIEAEERARRAHGRSWPLGRLWLGLVLDPLGRVAREGSCDPISYLHATGLFASVLPDELMTFPYIRHLAEIVTKEEMLGVTSGPKSFFSFVNLARTHYDPGRRAASTMFTSSDAFDSFERNLVRGTTNVPNTYLVLLHSVLHYGGIAAFEELASTIHALATEQRVTTDVQLLYICATVGPILYRLETYNDLLTQILLDIFYMLGTVLPNLRIDDEISTDALEQVIDFLYFVKHEFDPGRLLWSNVFKALPAFPLALSRRFYGLVCSDSDGRPRSSSSSL</sequence>
<accession>A0ACC1HXN8</accession>
<evidence type="ECO:0000313" key="2">
    <source>
        <dbReference type="Proteomes" id="UP001145114"/>
    </source>
</evidence>
<dbReference type="EMBL" id="JAMZIH010000133">
    <property type="protein sequence ID" value="KAJ1679883.1"/>
    <property type="molecule type" value="Genomic_DNA"/>
</dbReference>
<reference evidence="1" key="1">
    <citation type="submission" date="2022-06" db="EMBL/GenBank/DDBJ databases">
        <title>Phylogenomic reconstructions and comparative analyses of Kickxellomycotina fungi.</title>
        <authorList>
            <person name="Reynolds N.K."/>
            <person name="Stajich J.E."/>
            <person name="Barry K."/>
            <person name="Grigoriev I.V."/>
            <person name="Crous P."/>
            <person name="Smith M.E."/>
        </authorList>
    </citation>
    <scope>NUCLEOTIDE SEQUENCE</scope>
    <source>
        <strain evidence="1">RSA 2271</strain>
    </source>
</reference>
<gene>
    <name evidence="1" type="ORF">EV182_001125</name>
</gene>
<evidence type="ECO:0000313" key="1">
    <source>
        <dbReference type="EMBL" id="KAJ1679883.1"/>
    </source>
</evidence>
<protein>
    <submittedName>
        <fullName evidence="1">Uncharacterized protein</fullName>
    </submittedName>
</protein>
<comment type="caution">
    <text evidence="1">The sequence shown here is derived from an EMBL/GenBank/DDBJ whole genome shotgun (WGS) entry which is preliminary data.</text>
</comment>
<proteinExistence type="predicted"/>
<dbReference type="Proteomes" id="UP001145114">
    <property type="component" value="Unassembled WGS sequence"/>
</dbReference>
<organism evidence="1 2">
    <name type="scientific">Spiromyces aspiralis</name>
    <dbReference type="NCBI Taxonomy" id="68401"/>
    <lineage>
        <taxon>Eukaryota</taxon>
        <taxon>Fungi</taxon>
        <taxon>Fungi incertae sedis</taxon>
        <taxon>Zoopagomycota</taxon>
        <taxon>Kickxellomycotina</taxon>
        <taxon>Kickxellomycetes</taxon>
        <taxon>Kickxellales</taxon>
        <taxon>Kickxellaceae</taxon>
        <taxon>Spiromyces</taxon>
    </lineage>
</organism>
<name>A0ACC1HXN8_9FUNG</name>
<feature type="non-terminal residue" evidence="1">
    <location>
        <position position="1"/>
    </location>
</feature>